<dbReference type="EMBL" id="CP012333">
    <property type="protein sequence ID" value="AKU95825.1"/>
    <property type="molecule type" value="Genomic_DNA"/>
</dbReference>
<dbReference type="AlphaFoldDB" id="A0A0K1PQK9"/>
<dbReference type="KEGG" id="llu:AKJ09_02489"/>
<protein>
    <submittedName>
        <fullName evidence="1">Uncharacterized protein</fullName>
    </submittedName>
</protein>
<reference evidence="1 2" key="1">
    <citation type="submission" date="2015-08" db="EMBL/GenBank/DDBJ databases">
        <authorList>
            <person name="Babu N.S."/>
            <person name="Beckwith C.J."/>
            <person name="Beseler K.G."/>
            <person name="Brison A."/>
            <person name="Carone J.V."/>
            <person name="Caskin T.P."/>
            <person name="Diamond M."/>
            <person name="Durham M.E."/>
            <person name="Foxe J.M."/>
            <person name="Go M."/>
            <person name="Henderson B.A."/>
            <person name="Jones I.B."/>
            <person name="McGettigan J.A."/>
            <person name="Micheletti S.J."/>
            <person name="Nasrallah M.E."/>
            <person name="Ortiz D."/>
            <person name="Piller C.R."/>
            <person name="Privatt S.R."/>
            <person name="Schneider S.L."/>
            <person name="Sharp S."/>
            <person name="Smith T.C."/>
            <person name="Stanton J.D."/>
            <person name="Ullery H.E."/>
            <person name="Wilson R.J."/>
            <person name="Serrano M.G."/>
            <person name="Buck G."/>
            <person name="Lee V."/>
            <person name="Wang Y."/>
            <person name="Carvalho R."/>
            <person name="Voegtly L."/>
            <person name="Shi R."/>
            <person name="Duckworth R."/>
            <person name="Johnson A."/>
            <person name="Loviza R."/>
            <person name="Walstead R."/>
            <person name="Shah Z."/>
            <person name="Kiflezghi M."/>
            <person name="Wade K."/>
            <person name="Ball S.L."/>
            <person name="Bradley K.W."/>
            <person name="Asai D.J."/>
            <person name="Bowman C.A."/>
            <person name="Russell D.A."/>
            <person name="Pope W.H."/>
            <person name="Jacobs-Sera D."/>
            <person name="Hendrix R.W."/>
            <person name="Hatfull G.F."/>
        </authorList>
    </citation>
    <scope>NUCLEOTIDE SEQUENCE [LARGE SCALE GENOMIC DNA]</scope>
    <source>
        <strain evidence="1 2">DSM 27648</strain>
    </source>
</reference>
<proteinExistence type="predicted"/>
<sequence>MVLRCFGARGRDDGMSCSRPRELPNSRFAFATIDKWRPNEPA</sequence>
<dbReference type="Proteomes" id="UP000064967">
    <property type="component" value="Chromosome"/>
</dbReference>
<keyword evidence="2" id="KW-1185">Reference proteome</keyword>
<organism evidence="1 2">
    <name type="scientific">Labilithrix luteola</name>
    <dbReference type="NCBI Taxonomy" id="1391654"/>
    <lineage>
        <taxon>Bacteria</taxon>
        <taxon>Pseudomonadati</taxon>
        <taxon>Myxococcota</taxon>
        <taxon>Polyangia</taxon>
        <taxon>Polyangiales</taxon>
        <taxon>Labilitrichaceae</taxon>
        <taxon>Labilithrix</taxon>
    </lineage>
</organism>
<gene>
    <name evidence="1" type="ORF">AKJ09_02489</name>
</gene>
<evidence type="ECO:0000313" key="2">
    <source>
        <dbReference type="Proteomes" id="UP000064967"/>
    </source>
</evidence>
<name>A0A0K1PQK9_9BACT</name>
<evidence type="ECO:0000313" key="1">
    <source>
        <dbReference type="EMBL" id="AKU95825.1"/>
    </source>
</evidence>
<accession>A0A0K1PQK9</accession>